<evidence type="ECO:0000256" key="3">
    <source>
        <dbReference type="ARBA" id="ARBA00022670"/>
    </source>
</evidence>
<sequence length="578" mass="64998">MQFLSILSPPPPWSCHCAAALLLKGGPVIEGAGTGLQPQADRARPLWRGYNGAADEAATSSSSRTIRSVEPLNSARSAWLISPLLLLLLPLGSERLIVEGWLPRVQDSFSVLHQNTMVKGAAWDVIGVIKRMVESKEAKLKQVAALWKVQHLFFFNTCNNCRMSDAFPINALQVWSGMDTFGGNSKANSYPNMEFDQPFTFTTLKKLATPSHTDVTLSPQERVRVLTKMGCNIEISECITPRRYFRSGVEMVQMAAVYLEEGNLENAFVLYNKFITLFVEKLPKHRDYQTCAIPEKQDILKKLKEVAFPRADDLKTQLIAKYSAEYQEYLSAQSKAKDGDSGKQLHNKLIEEERLRVARIRQQQLEVQQFHFFEEQLKRQDFQKERQKELKLRMSEQSDGGMLTCTAAAREQTEPTMSAWRTVNAASQVPSDAQPGWCPPVDRSLKPQSSAARQSVDGLQHIVLPKNLCQRFLMQAETNTARGIETCGILSGKLTHDKFIITHVIIPKQSGGPDYCDTENEEELFTIQDQHGLITLGWIHTHPTQTAFLSSVDLHTHCSYQLMLPESIAIVCAPKHNE</sequence>
<keyword evidence="6" id="KW-0378">Hydrolase</keyword>
<dbReference type="GO" id="GO:0016020">
    <property type="term" value="C:membrane"/>
    <property type="evidence" value="ECO:0007669"/>
    <property type="project" value="TreeGrafter"/>
</dbReference>
<evidence type="ECO:0000259" key="9">
    <source>
        <dbReference type="PROSITE" id="PS50249"/>
    </source>
</evidence>
<dbReference type="SUPFAM" id="SSF102712">
    <property type="entry name" value="JAB1/MPN domain"/>
    <property type="match status" value="1"/>
</dbReference>
<dbReference type="InterPro" id="IPR037518">
    <property type="entry name" value="MPN"/>
</dbReference>
<keyword evidence="3" id="KW-0645">Protease</keyword>
<keyword evidence="5" id="KW-0833">Ubl conjugation pathway</keyword>
<dbReference type="GO" id="GO:0006508">
    <property type="term" value="P:proteolysis"/>
    <property type="evidence" value="ECO:0007669"/>
    <property type="project" value="UniProtKB-KW"/>
</dbReference>
<dbReference type="GO" id="GO:0061578">
    <property type="term" value="F:K63-linked deubiquitinase activity"/>
    <property type="evidence" value="ECO:0007669"/>
    <property type="project" value="InterPro"/>
</dbReference>
<dbReference type="InterPro" id="IPR044098">
    <property type="entry name" value="STAMBP/STALP-like_MPN"/>
</dbReference>
<dbReference type="GO" id="GO:0070536">
    <property type="term" value="P:protein K63-linked deubiquitination"/>
    <property type="evidence" value="ECO:0007669"/>
    <property type="project" value="InterPro"/>
</dbReference>
<accession>A0A401S6G0</accession>
<dbReference type="SUPFAM" id="SSF140856">
    <property type="entry name" value="USP8 N-terminal domain-like"/>
    <property type="match status" value="1"/>
</dbReference>
<dbReference type="GO" id="GO:0140492">
    <property type="term" value="F:metal-dependent deubiquitinase activity"/>
    <property type="evidence" value="ECO:0007669"/>
    <property type="project" value="InterPro"/>
</dbReference>
<gene>
    <name evidence="10" type="ORF">chiPu_0004381</name>
</gene>
<dbReference type="CDD" id="cd08066">
    <property type="entry name" value="MPN_AMSH_like"/>
    <property type="match status" value="1"/>
</dbReference>
<proteinExistence type="inferred from homology"/>
<feature type="domain" description="MPN" evidence="9">
    <location>
        <begin position="462"/>
        <end position="578"/>
    </location>
</feature>
<evidence type="ECO:0000256" key="4">
    <source>
        <dbReference type="ARBA" id="ARBA00022723"/>
    </source>
</evidence>
<dbReference type="Pfam" id="PF01398">
    <property type="entry name" value="JAB"/>
    <property type="match status" value="1"/>
</dbReference>
<keyword evidence="11" id="KW-1185">Reference proteome</keyword>
<name>A0A401S6G0_CHIPU</name>
<evidence type="ECO:0000256" key="1">
    <source>
        <dbReference type="ARBA" id="ARBA00001947"/>
    </source>
</evidence>
<comment type="cofactor">
    <cofactor evidence="1">
        <name>Zn(2+)</name>
        <dbReference type="ChEBI" id="CHEBI:29105"/>
    </cofactor>
</comment>
<keyword evidence="7" id="KW-0862">Zinc</keyword>
<dbReference type="GO" id="GO:0005768">
    <property type="term" value="C:endosome"/>
    <property type="evidence" value="ECO:0007669"/>
    <property type="project" value="TreeGrafter"/>
</dbReference>
<dbReference type="Gene3D" id="1.20.58.80">
    <property type="entry name" value="Phosphotransferase system, lactose/cellobiose-type IIA subunit"/>
    <property type="match status" value="1"/>
</dbReference>
<reference evidence="10 11" key="1">
    <citation type="journal article" date="2018" name="Nat. Ecol. Evol.">
        <title>Shark genomes provide insights into elasmobranch evolution and the origin of vertebrates.</title>
        <authorList>
            <person name="Hara Y"/>
            <person name="Yamaguchi K"/>
            <person name="Onimaru K"/>
            <person name="Kadota M"/>
            <person name="Koyanagi M"/>
            <person name="Keeley SD"/>
            <person name="Tatsumi K"/>
            <person name="Tanaka K"/>
            <person name="Motone F"/>
            <person name="Kageyama Y"/>
            <person name="Nozu R"/>
            <person name="Adachi N"/>
            <person name="Nishimura O"/>
            <person name="Nakagawa R"/>
            <person name="Tanegashima C"/>
            <person name="Kiyatake I"/>
            <person name="Matsumoto R"/>
            <person name="Murakumo K"/>
            <person name="Nishida K"/>
            <person name="Terakita A"/>
            <person name="Kuratani S"/>
            <person name="Sato K"/>
            <person name="Hyodo S Kuraku.S."/>
        </authorList>
    </citation>
    <scope>NUCLEOTIDE SEQUENCE [LARGE SCALE GENOMIC DNA]</scope>
</reference>
<dbReference type="STRING" id="137246.A0A401S6G0"/>
<dbReference type="PANTHER" id="PTHR12947">
    <property type="entry name" value="AMSH-LIKE PROTEASE"/>
    <property type="match status" value="1"/>
</dbReference>
<comment type="caution">
    <text evidence="10">The sequence shown here is derived from an EMBL/GenBank/DDBJ whole genome shotgun (WGS) entry which is preliminary data.</text>
</comment>
<evidence type="ECO:0000313" key="10">
    <source>
        <dbReference type="EMBL" id="GCC25967.1"/>
    </source>
</evidence>
<protein>
    <recommendedName>
        <fullName evidence="9">MPN domain-containing protein</fullName>
    </recommendedName>
</protein>
<dbReference type="EMBL" id="BEZZ01000106">
    <property type="protein sequence ID" value="GCC25967.1"/>
    <property type="molecule type" value="Genomic_DNA"/>
</dbReference>
<evidence type="ECO:0000256" key="8">
    <source>
        <dbReference type="ARBA" id="ARBA00023049"/>
    </source>
</evidence>
<dbReference type="GO" id="GO:0046872">
    <property type="term" value="F:metal ion binding"/>
    <property type="evidence" value="ECO:0007669"/>
    <property type="project" value="UniProtKB-KW"/>
</dbReference>
<organism evidence="10 11">
    <name type="scientific">Chiloscyllium punctatum</name>
    <name type="common">Brownbanded bambooshark</name>
    <name type="synonym">Hemiscyllium punctatum</name>
    <dbReference type="NCBI Taxonomy" id="137246"/>
    <lineage>
        <taxon>Eukaryota</taxon>
        <taxon>Metazoa</taxon>
        <taxon>Chordata</taxon>
        <taxon>Craniata</taxon>
        <taxon>Vertebrata</taxon>
        <taxon>Chondrichthyes</taxon>
        <taxon>Elasmobranchii</taxon>
        <taxon>Galeomorphii</taxon>
        <taxon>Galeoidea</taxon>
        <taxon>Orectolobiformes</taxon>
        <taxon>Hemiscylliidae</taxon>
        <taxon>Chiloscyllium</taxon>
    </lineage>
</organism>
<keyword evidence="4" id="KW-0479">Metal-binding</keyword>
<evidence type="ECO:0000256" key="2">
    <source>
        <dbReference type="ARBA" id="ARBA00010981"/>
    </source>
</evidence>
<evidence type="ECO:0000256" key="6">
    <source>
        <dbReference type="ARBA" id="ARBA00022801"/>
    </source>
</evidence>
<dbReference type="PROSITE" id="PS50249">
    <property type="entry name" value="MPN"/>
    <property type="match status" value="1"/>
</dbReference>
<comment type="similarity">
    <text evidence="2">Belongs to the peptidase M67C family.</text>
</comment>
<dbReference type="Proteomes" id="UP000287033">
    <property type="component" value="Unassembled WGS sequence"/>
</dbReference>
<dbReference type="PANTHER" id="PTHR12947:SF7">
    <property type="entry name" value="AMSH-LIKE PROTEASE"/>
    <property type="match status" value="1"/>
</dbReference>
<dbReference type="Gene3D" id="3.40.140.10">
    <property type="entry name" value="Cytidine Deaminase, domain 2"/>
    <property type="match status" value="1"/>
</dbReference>
<dbReference type="OrthoDB" id="3640at2759"/>
<dbReference type="SMART" id="SM00232">
    <property type="entry name" value="JAB_MPN"/>
    <property type="match status" value="1"/>
</dbReference>
<dbReference type="InterPro" id="IPR015063">
    <property type="entry name" value="USP8_dimer"/>
</dbReference>
<evidence type="ECO:0000256" key="5">
    <source>
        <dbReference type="ARBA" id="ARBA00022786"/>
    </source>
</evidence>
<dbReference type="InterPro" id="IPR000555">
    <property type="entry name" value="JAMM/MPN+_dom"/>
</dbReference>
<dbReference type="Pfam" id="PF08969">
    <property type="entry name" value="USP8_dimer"/>
    <property type="match status" value="1"/>
</dbReference>
<evidence type="ECO:0000256" key="7">
    <source>
        <dbReference type="ARBA" id="ARBA00022833"/>
    </source>
</evidence>
<evidence type="ECO:0000313" key="11">
    <source>
        <dbReference type="Proteomes" id="UP000287033"/>
    </source>
</evidence>
<dbReference type="AlphaFoldDB" id="A0A401S6G0"/>
<keyword evidence="8" id="KW-0482">Metalloprotease</keyword>